<protein>
    <recommendedName>
        <fullName evidence="1">DUF6473 domain-containing protein</fullName>
    </recommendedName>
</protein>
<organism evidence="2 3">
    <name type="scientific">Falsigemmobacter intermedius</name>
    <dbReference type="NCBI Taxonomy" id="1553448"/>
    <lineage>
        <taxon>Bacteria</taxon>
        <taxon>Pseudomonadati</taxon>
        <taxon>Pseudomonadota</taxon>
        <taxon>Alphaproteobacteria</taxon>
        <taxon>Rhodobacterales</taxon>
        <taxon>Paracoccaceae</taxon>
        <taxon>Falsigemmobacter</taxon>
    </lineage>
</organism>
<comment type="caution">
    <text evidence="2">The sequence shown here is derived from an EMBL/GenBank/DDBJ whole genome shotgun (WGS) entry which is preliminary data.</text>
</comment>
<dbReference type="EMBL" id="SBLC01000014">
    <property type="protein sequence ID" value="RWY40552.1"/>
    <property type="molecule type" value="Genomic_DNA"/>
</dbReference>
<keyword evidence="3" id="KW-1185">Reference proteome</keyword>
<gene>
    <name evidence="2" type="ORF">EP867_11100</name>
</gene>
<name>A0A3S3UFH1_9RHOB</name>
<evidence type="ECO:0000313" key="2">
    <source>
        <dbReference type="EMBL" id="RWY40552.1"/>
    </source>
</evidence>
<dbReference type="Pfam" id="PF20078">
    <property type="entry name" value="DUF6473"/>
    <property type="match status" value="1"/>
</dbReference>
<dbReference type="AlphaFoldDB" id="A0A3S3UFH1"/>
<feature type="domain" description="DUF6473" evidence="1">
    <location>
        <begin position="13"/>
        <end position="228"/>
    </location>
</feature>
<evidence type="ECO:0000259" key="1">
    <source>
        <dbReference type="Pfam" id="PF20078"/>
    </source>
</evidence>
<accession>A0A3S3UFH1</accession>
<evidence type="ECO:0000313" key="3">
    <source>
        <dbReference type="Proteomes" id="UP000287168"/>
    </source>
</evidence>
<dbReference type="Proteomes" id="UP000287168">
    <property type="component" value="Unassembled WGS sequence"/>
</dbReference>
<dbReference type="RefSeq" id="WP_128489170.1">
    <property type="nucleotide sequence ID" value="NZ_JBHLXB010000009.1"/>
</dbReference>
<sequence length="251" mass="28008">MGRLSPLWAEPQFPTCLFGQSRLRFRAQQQITGRADVAVLGSGISFGRFSEAPWPELLARRSGLQLRNLAVPQTGPEAWVQDDDLMALAARSSLQLVEVPSCLRVSNRFWQLHPRRSDRIVRVLPGLISLYPELDLAEVVFAGHLLRLLESICPRRFDLIRDAAERAWLDRMNGLLAELPGPVVLLWLHFPQPRALSPGADLVQALRSKVRAVIEVKVTPNRDAAGPAVHFPDAASHSRIAERLSQLSDLM</sequence>
<dbReference type="InterPro" id="IPR045524">
    <property type="entry name" value="DUF6473"/>
</dbReference>
<dbReference type="OrthoDB" id="7838347at2"/>
<reference evidence="2 3" key="1">
    <citation type="journal article" date="2015" name="Int. J. Syst. Evol. Microbiol.">
        <title>Gemmobacter intermedius sp. nov., isolated from a white stork (Ciconia ciconia).</title>
        <authorList>
            <person name="Kampfer P."/>
            <person name="Jerzak L."/>
            <person name="Wilharm G."/>
            <person name="Golke J."/>
            <person name="Busse H.J."/>
            <person name="Glaeser S.P."/>
        </authorList>
    </citation>
    <scope>NUCLEOTIDE SEQUENCE [LARGE SCALE GENOMIC DNA]</scope>
    <source>
        <strain evidence="2 3">119/4</strain>
    </source>
</reference>
<proteinExistence type="predicted"/>